<dbReference type="InterPro" id="IPR001270">
    <property type="entry name" value="ClpA/B"/>
</dbReference>
<evidence type="ECO:0000313" key="5">
    <source>
        <dbReference type="EMBL" id="ARE27166.1"/>
    </source>
</evidence>
<dbReference type="GO" id="GO:0034605">
    <property type="term" value="P:cellular response to heat"/>
    <property type="evidence" value="ECO:0007669"/>
    <property type="project" value="TreeGrafter"/>
</dbReference>
<geneLocation type="plasmid" evidence="6">
    <name>pmpjm1</name>
</geneLocation>
<keyword evidence="1" id="KW-0547">Nucleotide-binding</keyword>
<name>A0A1V0PD96_LACLC</name>
<dbReference type="SMART" id="SM00382">
    <property type="entry name" value="AAA"/>
    <property type="match status" value="2"/>
</dbReference>
<keyword evidence="2" id="KW-0067">ATP-binding</keyword>
<dbReference type="GO" id="GO:0016887">
    <property type="term" value="F:ATP hydrolysis activity"/>
    <property type="evidence" value="ECO:0007669"/>
    <property type="project" value="InterPro"/>
</dbReference>
<sequence>MKLSELKKEKYSYILKFCSEVSCPDRKVIGREEDVKEILISLEKDIKPNVLITADPGSGKTTLVKEVRRVDVKRYYLEVNLSRIKNESSDAFKILIDEMIELAKETGKDIVLFMDEFHQLMNLNSSDASTSNDSVDPIKTILETSGKYNIKFLAATTEDEFLRFIESQGALNERFARYRLETLSESGTIATIRDFFQNTAKVQFSPDLPKKIFEFTKRYMPNRQQPRVSLDTSDEMQAQAKYEKAPVKYEHLVKAIKKSEGIDIDFHFDITKIKAYLNQRVLSQSYAINKIENILYLISVGLNPPGKPLGSIILTGPSGVGKTELAKALACVLFNGEKQLNRIDMAEFSDEKDVGNFRDSVIKIAKKKSSGIILFDEMEKASKKVNQTLLNVLDDAIITDEYHKKLNLDTFLMIGTSNVGHEVYAEITKYLSEERSKSDFDEEEYIDEKVTMIKRVLENHPNFSPELIARFDEVVPLLGLTNNVLFDIVENKMDEYKEKIESIFQIPVIYDKKVSDFVVYEKNFTGDKTAGNARTPLQYVKNIVMGEIAKQIAFRGDNDLTPIVVKQIGKAQYEDKMSKKTRAKIKAFNRISYTDILQKGKEKYSGQGIRFGVATDRRSVDSELTLRQIIEEIDGRLNQGQKSFSFSFVNDEENGTGIVKID</sequence>
<dbReference type="RefSeq" id="WP_063280586.1">
    <property type="nucleotide sequence ID" value="NZ_CP016746.2"/>
</dbReference>
<feature type="domain" description="AAA+ ATPase" evidence="4">
    <location>
        <begin position="308"/>
        <end position="481"/>
    </location>
</feature>
<evidence type="ECO:0000313" key="6">
    <source>
        <dbReference type="Proteomes" id="UP000191806"/>
    </source>
</evidence>
<evidence type="ECO:0000256" key="3">
    <source>
        <dbReference type="ARBA" id="ARBA00025613"/>
    </source>
</evidence>
<dbReference type="SUPFAM" id="SSF52540">
    <property type="entry name" value="P-loop containing nucleoside triphosphate hydrolases"/>
    <property type="match status" value="2"/>
</dbReference>
<dbReference type="PANTHER" id="PTHR11638">
    <property type="entry name" value="ATP-DEPENDENT CLP PROTEASE"/>
    <property type="match status" value="1"/>
</dbReference>
<comment type="function">
    <text evidence="3">Part of a stress-induced multi-chaperone system, it is involved in the recovery of the cell from heat-induced damage, in cooperation with DnaK, DnaJ and GrpE. Acts before DnaK, in the processing of protein aggregates. Protein binding stimulates the ATPase activity; ATP hydrolysis unfolds the denatured protein aggregates, which probably helps expose new hydrophobic binding sites on the surface of ClpB-bound aggregates, contributing to the solubilization and refolding of denatured protein aggregates by DnaK.</text>
</comment>
<gene>
    <name evidence="5" type="ORF">LLJM1_04110</name>
</gene>
<dbReference type="Proteomes" id="UP000191806">
    <property type="component" value="Plasmid pJM1A"/>
</dbReference>
<organism evidence="5 6">
    <name type="scientific">Lactococcus lactis subsp. cremoris</name>
    <name type="common">Streptococcus cremoris</name>
    <dbReference type="NCBI Taxonomy" id="1359"/>
    <lineage>
        <taxon>Bacteria</taxon>
        <taxon>Bacillati</taxon>
        <taxon>Bacillota</taxon>
        <taxon>Bacilli</taxon>
        <taxon>Lactobacillales</taxon>
        <taxon>Streptococcaceae</taxon>
        <taxon>Lactococcus</taxon>
    </lineage>
</organism>
<dbReference type="Pfam" id="PF00004">
    <property type="entry name" value="AAA"/>
    <property type="match status" value="1"/>
</dbReference>
<dbReference type="GO" id="GO:0005524">
    <property type="term" value="F:ATP binding"/>
    <property type="evidence" value="ECO:0007669"/>
    <property type="project" value="UniProtKB-KW"/>
</dbReference>
<feature type="domain" description="AAA+ ATPase" evidence="4">
    <location>
        <begin position="46"/>
        <end position="186"/>
    </location>
</feature>
<evidence type="ECO:0000256" key="2">
    <source>
        <dbReference type="ARBA" id="ARBA00022840"/>
    </source>
</evidence>
<protein>
    <submittedName>
        <fullName evidence="5">AAA family ATPase</fullName>
    </submittedName>
</protein>
<accession>A0A1V0PD96</accession>
<dbReference type="InterPro" id="IPR027417">
    <property type="entry name" value="P-loop_NTPase"/>
</dbReference>
<keyword evidence="5" id="KW-0614">Plasmid</keyword>
<dbReference type="AlphaFoldDB" id="A0A1V0PD96"/>
<reference evidence="5 6" key="1">
    <citation type="journal article" date="2017" name="BMC Genomics">
        <title>Comparative and functional genomics of the Lactococcus lactis taxon; insights into evolution and niche adaptation.</title>
        <authorList>
            <person name="Kelleher P."/>
            <person name="Bottacini F."/>
            <person name="Mahony J."/>
            <person name="Kilcawley K.N."/>
            <person name="van Sinderen D."/>
        </authorList>
    </citation>
    <scope>NUCLEOTIDE SEQUENCE [LARGE SCALE GENOMIC DNA]</scope>
    <source>
        <strain evidence="5 6">JM1</strain>
        <plasmid evidence="6">pmpjm1</plasmid>
    </source>
</reference>
<dbReference type="Gene3D" id="3.40.50.300">
    <property type="entry name" value="P-loop containing nucleotide triphosphate hydrolases"/>
    <property type="match status" value="2"/>
</dbReference>
<dbReference type="GO" id="GO:0005737">
    <property type="term" value="C:cytoplasm"/>
    <property type="evidence" value="ECO:0007669"/>
    <property type="project" value="TreeGrafter"/>
</dbReference>
<dbReference type="PANTHER" id="PTHR11638:SF18">
    <property type="entry name" value="HEAT SHOCK PROTEIN 104"/>
    <property type="match status" value="1"/>
</dbReference>
<dbReference type="InterPro" id="IPR003593">
    <property type="entry name" value="AAA+_ATPase"/>
</dbReference>
<dbReference type="InterPro" id="IPR003959">
    <property type="entry name" value="ATPase_AAA_core"/>
</dbReference>
<evidence type="ECO:0000256" key="1">
    <source>
        <dbReference type="ARBA" id="ARBA00022741"/>
    </source>
</evidence>
<evidence type="ECO:0000259" key="4">
    <source>
        <dbReference type="SMART" id="SM00382"/>
    </source>
</evidence>
<dbReference type="EMBL" id="CP016746">
    <property type="protein sequence ID" value="ARE27166.1"/>
    <property type="molecule type" value="Genomic_DNA"/>
</dbReference>
<dbReference type="Pfam" id="PF07724">
    <property type="entry name" value="AAA_2"/>
    <property type="match status" value="1"/>
</dbReference>
<dbReference type="InterPro" id="IPR050130">
    <property type="entry name" value="ClpA_ClpB"/>
</dbReference>
<proteinExistence type="predicted"/>
<dbReference type="CDD" id="cd00009">
    <property type="entry name" value="AAA"/>
    <property type="match status" value="1"/>
</dbReference>
<dbReference type="PRINTS" id="PR00300">
    <property type="entry name" value="CLPPROTEASEA"/>
</dbReference>